<evidence type="ECO:0000256" key="1">
    <source>
        <dbReference type="SAM" id="MobiDB-lite"/>
    </source>
</evidence>
<dbReference type="Proteomes" id="UP000027730">
    <property type="component" value="Unassembled WGS sequence"/>
</dbReference>
<dbReference type="OrthoDB" id="3892448at2759"/>
<feature type="region of interest" description="Disordered" evidence="1">
    <location>
        <begin position="439"/>
        <end position="459"/>
    </location>
</feature>
<reference evidence="2 3" key="1">
    <citation type="journal article" date="2014" name="BMC Genomics">
        <title>Genome sequencing of four Aureobasidium pullulans varieties: biotechnological potential, stress tolerance, and description of new species.</title>
        <authorList>
            <person name="Gostin Ar C."/>
            <person name="Ohm R.A."/>
            <person name="Kogej T."/>
            <person name="Sonjak S."/>
            <person name="Turk M."/>
            <person name="Zajc J."/>
            <person name="Zalar P."/>
            <person name="Grube M."/>
            <person name="Sun H."/>
            <person name="Han J."/>
            <person name="Sharma A."/>
            <person name="Chiniquy J."/>
            <person name="Ngan C.Y."/>
            <person name="Lipzen A."/>
            <person name="Barry K."/>
            <person name="Grigoriev I.V."/>
            <person name="Gunde-Cimerman N."/>
        </authorList>
    </citation>
    <scope>NUCLEOTIDE SEQUENCE [LARGE SCALE GENOMIC DNA]</scope>
    <source>
        <strain evidence="2 3">CBS 147.97</strain>
    </source>
</reference>
<evidence type="ECO:0000313" key="3">
    <source>
        <dbReference type="Proteomes" id="UP000027730"/>
    </source>
</evidence>
<accession>A0A074WVZ0</accession>
<gene>
    <name evidence="2" type="ORF">M436DRAFT_68581</name>
</gene>
<evidence type="ECO:0000313" key="2">
    <source>
        <dbReference type="EMBL" id="KEQ77380.1"/>
    </source>
</evidence>
<protein>
    <submittedName>
        <fullName evidence="2">Uncharacterized protein</fullName>
    </submittedName>
</protein>
<dbReference type="RefSeq" id="XP_013432186.1">
    <property type="nucleotide sequence ID" value="XM_013576732.1"/>
</dbReference>
<proteinExistence type="predicted"/>
<dbReference type="HOGENOM" id="CLU_621087_0_0_1"/>
<sequence>MERLPLELKQRICSFLHANPKLFKPIRLVSKDFASAAAPYIIPRIFLFRHPDSCDEVQKIVQHPVFSKYVTTIAVDVSKLKQYVSFERWADDHAEFRFQYPDWCDYRPIDIHYDEDGNPVLTNSFALGIWIRATEEFSQAWKDTIGALEELYSTFYDRQKSFADHVQVDATFEARFWKTVTDAFETCPRLANFIIAPPNIHDPVMRRRDLVFRSCLATPRSFLLPANHIPPEVGLKDILEATKNIRIGLNSLTIVDFPINCVHFSTITSVRSFESLKHIRIGFNRLYDNPYTSFGFSLEGVLHAARLLETLWVETPPRHDNQYDAGGLLRAINSEHFRDILLSNAVVSEDAMVDFLLRHSGSLQQLDLGITINPGTWVPTFQQVAKQMRALKRIQLVGICEIHASEKVIFSTQWCLEAQNFIINGGQLSQPEAYDLDTDFGPDGEEPLRNGDLPENGLWSDYDANANTCF</sequence>
<keyword evidence="3" id="KW-1185">Reference proteome</keyword>
<dbReference type="GeneID" id="25414451"/>
<name>A0A074WVZ0_9PEZI</name>
<dbReference type="EMBL" id="KL584702">
    <property type="protein sequence ID" value="KEQ77380.1"/>
    <property type="molecule type" value="Genomic_DNA"/>
</dbReference>
<dbReference type="AlphaFoldDB" id="A0A074WVZ0"/>
<dbReference type="STRING" id="1043004.A0A074WVZ0"/>
<organism evidence="2 3">
    <name type="scientific">Aureobasidium namibiae CBS 147.97</name>
    <dbReference type="NCBI Taxonomy" id="1043004"/>
    <lineage>
        <taxon>Eukaryota</taxon>
        <taxon>Fungi</taxon>
        <taxon>Dikarya</taxon>
        <taxon>Ascomycota</taxon>
        <taxon>Pezizomycotina</taxon>
        <taxon>Dothideomycetes</taxon>
        <taxon>Dothideomycetidae</taxon>
        <taxon>Dothideales</taxon>
        <taxon>Saccotheciaceae</taxon>
        <taxon>Aureobasidium</taxon>
    </lineage>
</organism>